<proteinExistence type="predicted"/>
<organism evidence="1 2">
    <name type="scientific">Streptomyces shaanxiensis</name>
    <dbReference type="NCBI Taxonomy" id="653357"/>
    <lineage>
        <taxon>Bacteria</taxon>
        <taxon>Bacillati</taxon>
        <taxon>Actinomycetota</taxon>
        <taxon>Actinomycetes</taxon>
        <taxon>Kitasatosporales</taxon>
        <taxon>Streptomycetaceae</taxon>
        <taxon>Streptomyces</taxon>
    </lineage>
</organism>
<sequence length="61" mass="6507">MLTPQFSGIASGGLSPVWLNTQVMTTLSVGQVLLSWVRRACAPRPLGIGAPCIPLVHYVNM</sequence>
<protein>
    <submittedName>
        <fullName evidence="1">Uncharacterized protein</fullName>
    </submittedName>
</protein>
<accession>A0ABP7WMA3</accession>
<dbReference type="Proteomes" id="UP001499984">
    <property type="component" value="Unassembled WGS sequence"/>
</dbReference>
<keyword evidence="2" id="KW-1185">Reference proteome</keyword>
<comment type="caution">
    <text evidence="1">The sequence shown here is derived from an EMBL/GenBank/DDBJ whole genome shotgun (WGS) entry which is preliminary data.</text>
</comment>
<gene>
    <name evidence="1" type="ORF">GCM10022233_87660</name>
</gene>
<dbReference type="EMBL" id="BAAAZY010000042">
    <property type="protein sequence ID" value="GAA4090796.1"/>
    <property type="molecule type" value="Genomic_DNA"/>
</dbReference>
<evidence type="ECO:0000313" key="2">
    <source>
        <dbReference type="Proteomes" id="UP001499984"/>
    </source>
</evidence>
<reference evidence="2" key="1">
    <citation type="journal article" date="2019" name="Int. J. Syst. Evol. Microbiol.">
        <title>The Global Catalogue of Microorganisms (GCM) 10K type strain sequencing project: providing services to taxonomists for standard genome sequencing and annotation.</title>
        <authorList>
            <consortium name="The Broad Institute Genomics Platform"/>
            <consortium name="The Broad Institute Genome Sequencing Center for Infectious Disease"/>
            <person name="Wu L."/>
            <person name="Ma J."/>
        </authorList>
    </citation>
    <scope>NUCLEOTIDE SEQUENCE [LARGE SCALE GENOMIC DNA]</scope>
    <source>
        <strain evidence="2">JCM 16925</strain>
    </source>
</reference>
<evidence type="ECO:0000313" key="1">
    <source>
        <dbReference type="EMBL" id="GAA4090796.1"/>
    </source>
</evidence>
<name>A0ABP7WMA3_9ACTN</name>